<gene>
    <name evidence="13" type="primary">MSW1</name>
    <name evidence="13" type="ORF">CspeluHIS016_0405720</name>
</gene>
<dbReference type="GO" id="GO:0005759">
    <property type="term" value="C:mitochondrial matrix"/>
    <property type="evidence" value="ECO:0007669"/>
    <property type="project" value="TreeGrafter"/>
</dbReference>
<comment type="caution">
    <text evidence="13">The sequence shown here is derived from an EMBL/GenBank/DDBJ whole genome shotgun (WGS) entry which is preliminary data.</text>
</comment>
<keyword evidence="7 11" id="KW-0648">Protein biosynthesis</keyword>
<keyword evidence="4 11" id="KW-0436">Ligase</keyword>
<dbReference type="FunFam" id="1.10.240.10:FF:000002">
    <property type="entry name" value="Tryptophan--tRNA ligase"/>
    <property type="match status" value="1"/>
</dbReference>
<evidence type="ECO:0000256" key="10">
    <source>
        <dbReference type="ARBA" id="ARBA00049929"/>
    </source>
</evidence>
<evidence type="ECO:0000256" key="12">
    <source>
        <dbReference type="SAM" id="MobiDB-lite"/>
    </source>
</evidence>
<dbReference type="AlphaFoldDB" id="A0AAD3TW19"/>
<feature type="region of interest" description="Disordered" evidence="12">
    <location>
        <begin position="1"/>
        <end position="27"/>
    </location>
</feature>
<keyword evidence="14" id="KW-1185">Reference proteome</keyword>
<dbReference type="PANTHER" id="PTHR43766:SF1">
    <property type="entry name" value="TRYPTOPHAN--TRNA LIGASE, MITOCHONDRIAL"/>
    <property type="match status" value="1"/>
</dbReference>
<dbReference type="EC" id="6.1.1.2" evidence="3"/>
<dbReference type="PROSITE" id="PS00178">
    <property type="entry name" value="AA_TRNA_LIGASE_I"/>
    <property type="match status" value="1"/>
</dbReference>
<protein>
    <recommendedName>
        <fullName evidence="3">tryptophan--tRNA ligase</fullName>
        <ecNumber evidence="3">6.1.1.2</ecNumber>
    </recommendedName>
    <alternativeName>
        <fullName evidence="9">Tryptophanyl-tRNA synthetase</fullName>
    </alternativeName>
</protein>
<comment type="catalytic activity">
    <reaction evidence="10">
        <text>tRNA(Trp) + L-tryptophan + ATP = L-tryptophyl-tRNA(Trp) + AMP + diphosphate + H(+)</text>
        <dbReference type="Rhea" id="RHEA:24080"/>
        <dbReference type="Rhea" id="RHEA-COMP:9671"/>
        <dbReference type="Rhea" id="RHEA-COMP:9705"/>
        <dbReference type="ChEBI" id="CHEBI:15378"/>
        <dbReference type="ChEBI" id="CHEBI:30616"/>
        <dbReference type="ChEBI" id="CHEBI:33019"/>
        <dbReference type="ChEBI" id="CHEBI:57912"/>
        <dbReference type="ChEBI" id="CHEBI:78442"/>
        <dbReference type="ChEBI" id="CHEBI:78535"/>
        <dbReference type="ChEBI" id="CHEBI:456215"/>
        <dbReference type="EC" id="6.1.1.2"/>
    </reaction>
</comment>
<evidence type="ECO:0000313" key="14">
    <source>
        <dbReference type="Proteomes" id="UP001222932"/>
    </source>
</evidence>
<accession>A0AAD3TW19</accession>
<evidence type="ECO:0000256" key="8">
    <source>
        <dbReference type="ARBA" id="ARBA00023146"/>
    </source>
</evidence>
<evidence type="ECO:0000256" key="6">
    <source>
        <dbReference type="ARBA" id="ARBA00022840"/>
    </source>
</evidence>
<dbReference type="NCBIfam" id="TIGR00233">
    <property type="entry name" value="trpS"/>
    <property type="match status" value="1"/>
</dbReference>
<keyword evidence="5 11" id="KW-0547">Nucleotide-binding</keyword>
<evidence type="ECO:0000313" key="13">
    <source>
        <dbReference type="EMBL" id="GMK57738.1"/>
    </source>
</evidence>
<evidence type="ECO:0000256" key="7">
    <source>
        <dbReference type="ARBA" id="ARBA00022917"/>
    </source>
</evidence>
<evidence type="ECO:0000256" key="5">
    <source>
        <dbReference type="ARBA" id="ARBA00022741"/>
    </source>
</evidence>
<dbReference type="InterPro" id="IPR001412">
    <property type="entry name" value="aa-tRNA-synth_I_CS"/>
</dbReference>
<dbReference type="HAMAP" id="MF_00140_B">
    <property type="entry name" value="Trp_tRNA_synth_B"/>
    <property type="match status" value="1"/>
</dbReference>
<dbReference type="Proteomes" id="UP001222932">
    <property type="component" value="Unassembled WGS sequence"/>
</dbReference>
<sequence length="378" mass="41356">MMRTRIPRTTVPTQVGRRLVSSATPAKSAKKHDEVIFSGIQPTGTPHLGNYLGLFLPFLELQRTAAPSTPVYLSVVGLHSITLPQNPAQLISDRRNMLAALLACGVDPNRTTLYLQEQVPQHAELAWYFNTISSVGRLQRMTTWKSRLAVSRNANSEDEVSEADLRLGLFAYPVLQAADIALYKGTLVPVGEDQTQHLELARDTNEAFNRAFGEVFPIPDVQIVPQKRILSLKNPTEKMSKSAPNPASRISITDSSKEIEKKIKGAVTDADRHITFDAVGRPGVANLLTIWSALDDSERTPSQLADMAAAEGWGAGKLKSAVAEVVVHKLAPVREEYARIVADPGYIRDVAAQGAHKARETAEKTMEEVRRVVGLGDI</sequence>
<keyword evidence="8 11" id="KW-0030">Aminoacyl-tRNA synthetase</keyword>
<dbReference type="GO" id="GO:0070183">
    <property type="term" value="P:mitochondrial tryptophanyl-tRNA aminoacylation"/>
    <property type="evidence" value="ECO:0007669"/>
    <property type="project" value="TreeGrafter"/>
</dbReference>
<evidence type="ECO:0000256" key="2">
    <source>
        <dbReference type="ARBA" id="ARBA00005594"/>
    </source>
</evidence>
<dbReference type="GO" id="GO:0004830">
    <property type="term" value="F:tryptophan-tRNA ligase activity"/>
    <property type="evidence" value="ECO:0007669"/>
    <property type="project" value="UniProtKB-EC"/>
</dbReference>
<dbReference type="InterPro" id="IPR002305">
    <property type="entry name" value="aa-tRNA-synth_Ic"/>
</dbReference>
<proteinExistence type="inferred from homology"/>
<dbReference type="EMBL" id="BTCM01000004">
    <property type="protein sequence ID" value="GMK57738.1"/>
    <property type="molecule type" value="Genomic_DNA"/>
</dbReference>
<keyword evidence="6 11" id="KW-0067">ATP-binding</keyword>
<comment type="similarity">
    <text evidence="2 11">Belongs to the class-I aminoacyl-tRNA synthetase family.</text>
</comment>
<reference evidence="13" key="1">
    <citation type="journal article" date="2023" name="BMC Genomics">
        <title>Chromosome-level genome assemblies of Cutaneotrichosporon spp. (Trichosporonales, Basidiomycota) reveal imbalanced evolution between nucleotide sequences and chromosome synteny.</title>
        <authorList>
            <person name="Kobayashi Y."/>
            <person name="Kayamori A."/>
            <person name="Aoki K."/>
            <person name="Shiwa Y."/>
            <person name="Matsutani M."/>
            <person name="Fujita N."/>
            <person name="Sugita T."/>
            <person name="Iwasaki W."/>
            <person name="Tanaka N."/>
            <person name="Takashima M."/>
        </authorList>
    </citation>
    <scope>NUCLEOTIDE SEQUENCE</scope>
    <source>
        <strain evidence="13">HIS016</strain>
    </source>
</reference>
<dbReference type="InterPro" id="IPR014729">
    <property type="entry name" value="Rossmann-like_a/b/a_fold"/>
</dbReference>
<dbReference type="Gene3D" id="1.10.240.10">
    <property type="entry name" value="Tyrosyl-Transfer RNA Synthetase"/>
    <property type="match status" value="1"/>
</dbReference>
<dbReference type="GO" id="GO:0005524">
    <property type="term" value="F:ATP binding"/>
    <property type="evidence" value="ECO:0007669"/>
    <property type="project" value="UniProtKB-KW"/>
</dbReference>
<dbReference type="SUPFAM" id="SSF52374">
    <property type="entry name" value="Nucleotidylyl transferase"/>
    <property type="match status" value="1"/>
</dbReference>
<dbReference type="InterPro" id="IPR024109">
    <property type="entry name" value="Trp-tRNA-ligase_bac-type"/>
</dbReference>
<organism evidence="13 14">
    <name type="scientific">Cutaneotrichosporon spelunceum</name>
    <dbReference type="NCBI Taxonomy" id="1672016"/>
    <lineage>
        <taxon>Eukaryota</taxon>
        <taxon>Fungi</taxon>
        <taxon>Dikarya</taxon>
        <taxon>Basidiomycota</taxon>
        <taxon>Agaricomycotina</taxon>
        <taxon>Tremellomycetes</taxon>
        <taxon>Trichosporonales</taxon>
        <taxon>Trichosporonaceae</taxon>
        <taxon>Cutaneotrichosporon</taxon>
    </lineage>
</organism>
<dbReference type="PANTHER" id="PTHR43766">
    <property type="entry name" value="TRYPTOPHAN--TRNA LIGASE, MITOCHONDRIAL"/>
    <property type="match status" value="1"/>
</dbReference>
<evidence type="ECO:0000256" key="4">
    <source>
        <dbReference type="ARBA" id="ARBA00022598"/>
    </source>
</evidence>
<dbReference type="PRINTS" id="PR01039">
    <property type="entry name" value="TRNASYNTHTRP"/>
</dbReference>
<dbReference type="Pfam" id="PF00579">
    <property type="entry name" value="tRNA-synt_1b"/>
    <property type="match status" value="1"/>
</dbReference>
<dbReference type="InterPro" id="IPR050203">
    <property type="entry name" value="Trp-tRNA_synthetase"/>
</dbReference>
<dbReference type="InterPro" id="IPR002306">
    <property type="entry name" value="Trp-tRNA-ligase"/>
</dbReference>
<name>A0AAD3TW19_9TREE</name>
<dbReference type="CDD" id="cd00806">
    <property type="entry name" value="TrpRS_core"/>
    <property type="match status" value="1"/>
</dbReference>
<evidence type="ECO:0000256" key="3">
    <source>
        <dbReference type="ARBA" id="ARBA00013161"/>
    </source>
</evidence>
<evidence type="ECO:0000256" key="9">
    <source>
        <dbReference type="ARBA" id="ARBA00030268"/>
    </source>
</evidence>
<evidence type="ECO:0000256" key="11">
    <source>
        <dbReference type="RuleBase" id="RU363036"/>
    </source>
</evidence>
<comment type="subcellular location">
    <subcellularLocation>
        <location evidence="1">Mitochondrion</location>
    </subcellularLocation>
</comment>
<reference evidence="13" key="2">
    <citation type="submission" date="2023-06" db="EMBL/GenBank/DDBJ databases">
        <authorList>
            <person name="Kobayashi Y."/>
            <person name="Kayamori A."/>
            <person name="Aoki K."/>
            <person name="Shiwa Y."/>
            <person name="Fujita N."/>
            <person name="Sugita T."/>
            <person name="Iwasaki W."/>
            <person name="Tanaka N."/>
            <person name="Takashima M."/>
        </authorList>
    </citation>
    <scope>NUCLEOTIDE SEQUENCE</scope>
    <source>
        <strain evidence="13">HIS016</strain>
    </source>
</reference>
<dbReference type="Gene3D" id="3.40.50.620">
    <property type="entry name" value="HUPs"/>
    <property type="match status" value="1"/>
</dbReference>
<evidence type="ECO:0000256" key="1">
    <source>
        <dbReference type="ARBA" id="ARBA00004173"/>
    </source>
</evidence>